<dbReference type="eggNOG" id="COG2363">
    <property type="taxonomic scope" value="Bacteria"/>
</dbReference>
<protein>
    <submittedName>
        <fullName evidence="7">Membrane protein</fullName>
    </submittedName>
</protein>
<evidence type="ECO:0000256" key="5">
    <source>
        <dbReference type="ARBA" id="ARBA00023136"/>
    </source>
</evidence>
<keyword evidence="3 6" id="KW-0812">Transmembrane</keyword>
<dbReference type="Pfam" id="PF04241">
    <property type="entry name" value="DUF423"/>
    <property type="match status" value="1"/>
</dbReference>
<comment type="similarity">
    <text evidence="2">Belongs to the UPF0382 family.</text>
</comment>
<dbReference type="OrthoDB" id="9182101at2"/>
<accession>N6Y8N8</accession>
<keyword evidence="5 6" id="KW-0472">Membrane</keyword>
<dbReference type="PANTHER" id="PTHR43461">
    <property type="entry name" value="TRANSMEMBRANE PROTEIN 256"/>
    <property type="match status" value="1"/>
</dbReference>
<sequence>MNKGCNGWITLAGLLGALGVGVAAWSSHGLPHFLPADQLALGQARAQAANLHLLLHTVALFGIGLWLRQGPNPWAHAAGVLFTLGILGFSGGIYVLRIFLGIHEGALTNAVPAGGFFLIFGWLALAVGGWRQGRG</sequence>
<dbReference type="STRING" id="1123367.GCA_000621305_01724"/>
<dbReference type="InterPro" id="IPR006696">
    <property type="entry name" value="DUF423"/>
</dbReference>
<dbReference type="PANTHER" id="PTHR43461:SF1">
    <property type="entry name" value="TRANSMEMBRANE PROTEIN 256"/>
    <property type="match status" value="1"/>
</dbReference>
<feature type="transmembrane region" description="Helical" evidence="6">
    <location>
        <begin position="106"/>
        <end position="130"/>
    </location>
</feature>
<evidence type="ECO:0000256" key="1">
    <source>
        <dbReference type="ARBA" id="ARBA00004141"/>
    </source>
</evidence>
<keyword evidence="4 6" id="KW-1133">Transmembrane helix</keyword>
<proteinExistence type="inferred from homology"/>
<dbReference type="Proteomes" id="UP000013232">
    <property type="component" value="Unassembled WGS sequence"/>
</dbReference>
<evidence type="ECO:0000256" key="6">
    <source>
        <dbReference type="SAM" id="Phobius"/>
    </source>
</evidence>
<evidence type="ECO:0000256" key="2">
    <source>
        <dbReference type="ARBA" id="ARBA00009694"/>
    </source>
</evidence>
<dbReference type="RefSeq" id="WP_004332450.1">
    <property type="nucleotide sequence ID" value="NZ_AMXE01000001.1"/>
</dbReference>
<feature type="transmembrane region" description="Helical" evidence="6">
    <location>
        <begin position="47"/>
        <end position="67"/>
    </location>
</feature>
<dbReference type="EMBL" id="AMXE01000001">
    <property type="protein sequence ID" value="ENO90691.1"/>
    <property type="molecule type" value="Genomic_DNA"/>
</dbReference>
<evidence type="ECO:0000313" key="8">
    <source>
        <dbReference type="Proteomes" id="UP000013232"/>
    </source>
</evidence>
<keyword evidence="8" id="KW-1185">Reference proteome</keyword>
<dbReference type="AlphaFoldDB" id="N6Y8N8"/>
<reference evidence="7 8" key="1">
    <citation type="submission" date="2012-09" db="EMBL/GenBank/DDBJ databases">
        <title>Draft Genome Sequences of 6 Strains from Genus Thauera.</title>
        <authorList>
            <person name="Liu B."/>
            <person name="Shapleigh J.P."/>
            <person name="Frostegard A.H."/>
        </authorList>
    </citation>
    <scope>NUCLEOTIDE SEQUENCE [LARGE SCALE GENOMIC DNA]</scope>
    <source>
        <strain evidence="8">47Lol / DSM 12138</strain>
    </source>
</reference>
<comment type="caution">
    <text evidence="7">The sequence shown here is derived from an EMBL/GenBank/DDBJ whole genome shotgun (WGS) entry which is preliminary data.</text>
</comment>
<evidence type="ECO:0000256" key="3">
    <source>
        <dbReference type="ARBA" id="ARBA00022692"/>
    </source>
</evidence>
<evidence type="ECO:0000313" key="7">
    <source>
        <dbReference type="EMBL" id="ENO90691.1"/>
    </source>
</evidence>
<organism evidence="7 8">
    <name type="scientific">Thauera linaloolentis (strain DSM 12138 / JCM 21573 / CCUG 41526 / CIP 105981 / IAM 15112 / NBRC 102519 / 47Lol)</name>
    <dbReference type="NCBI Taxonomy" id="1123367"/>
    <lineage>
        <taxon>Bacteria</taxon>
        <taxon>Pseudomonadati</taxon>
        <taxon>Pseudomonadota</taxon>
        <taxon>Betaproteobacteria</taxon>
        <taxon>Rhodocyclales</taxon>
        <taxon>Zoogloeaceae</taxon>
        <taxon>Thauera</taxon>
    </lineage>
</organism>
<feature type="transmembrane region" description="Helical" evidence="6">
    <location>
        <begin position="79"/>
        <end position="100"/>
    </location>
</feature>
<dbReference type="GO" id="GO:0016020">
    <property type="term" value="C:membrane"/>
    <property type="evidence" value="ECO:0007669"/>
    <property type="project" value="UniProtKB-SubCell"/>
</dbReference>
<comment type="subcellular location">
    <subcellularLocation>
        <location evidence="1">Membrane</location>
        <topology evidence="1">Multi-pass membrane protein</topology>
    </subcellularLocation>
</comment>
<name>N6Y8N8_THAL4</name>
<gene>
    <name evidence="7" type="ORF">C666_00655</name>
</gene>
<evidence type="ECO:0000256" key="4">
    <source>
        <dbReference type="ARBA" id="ARBA00022989"/>
    </source>
</evidence>